<name>A0A4R3N177_9GAMM</name>
<evidence type="ECO:0000313" key="3">
    <source>
        <dbReference type="Proteomes" id="UP000295414"/>
    </source>
</evidence>
<protein>
    <recommendedName>
        <fullName evidence="1">DUF6671 domain-containing protein</fullName>
    </recommendedName>
</protein>
<dbReference type="OrthoDB" id="9793837at2"/>
<dbReference type="AlphaFoldDB" id="A0A4R3N177"/>
<keyword evidence="3" id="KW-1185">Reference proteome</keyword>
<proteinExistence type="predicted"/>
<dbReference type="InterPro" id="IPR046612">
    <property type="entry name" value="DUF6671"/>
</dbReference>
<organism evidence="2 3">
    <name type="scientific">Thermomonas haemolytica</name>
    <dbReference type="NCBI Taxonomy" id="141949"/>
    <lineage>
        <taxon>Bacteria</taxon>
        <taxon>Pseudomonadati</taxon>
        <taxon>Pseudomonadota</taxon>
        <taxon>Gammaproteobacteria</taxon>
        <taxon>Lysobacterales</taxon>
        <taxon>Lysobacteraceae</taxon>
        <taxon>Thermomonas</taxon>
    </lineage>
</organism>
<reference evidence="2 3" key="1">
    <citation type="submission" date="2019-03" db="EMBL/GenBank/DDBJ databases">
        <title>Genomic Encyclopedia of Type Strains, Phase IV (KMG-IV): sequencing the most valuable type-strain genomes for metagenomic binning, comparative biology and taxonomic classification.</title>
        <authorList>
            <person name="Goeker M."/>
        </authorList>
    </citation>
    <scope>NUCLEOTIDE SEQUENCE [LARGE SCALE GENOMIC DNA]</scope>
    <source>
        <strain evidence="2 3">DSM 13605</strain>
    </source>
</reference>
<accession>A0A4R3N177</accession>
<evidence type="ECO:0000259" key="1">
    <source>
        <dbReference type="Pfam" id="PF20376"/>
    </source>
</evidence>
<dbReference type="RefSeq" id="WP_114960465.1">
    <property type="nucleotide sequence ID" value="NZ_MSZW01000022.1"/>
</dbReference>
<dbReference type="EMBL" id="SMAP01000007">
    <property type="protein sequence ID" value="TCT22565.1"/>
    <property type="molecule type" value="Genomic_DNA"/>
</dbReference>
<comment type="caution">
    <text evidence="2">The sequence shown here is derived from an EMBL/GenBank/DDBJ whole genome shotgun (WGS) entry which is preliminary data.</text>
</comment>
<dbReference type="Pfam" id="PF20376">
    <property type="entry name" value="DUF6671"/>
    <property type="match status" value="1"/>
</dbReference>
<evidence type="ECO:0000313" key="2">
    <source>
        <dbReference type="EMBL" id="TCT22565.1"/>
    </source>
</evidence>
<sequence length="288" mass="31340">MHAPPLDALVGRTAVLATMHHKERVIAPLLGRFLGLRVQVPPGFDSDRFGTFSREIARTGSALEAARAKIAAGFAQLPEARVGLASEGSFGPHPELPFVSMGLELVLLVDRDSGLELAGWHGAPAPYATGERITDLAGLREFATRVGFPAQGLIVMGIADGQPTPTRALFKQLDTWDALEARVSTLLAEHGEAWVETDLRAHRCPHRMRRIARASLALVRAWRSRCPACGQPDFVPGEPVRGLPCAWCLAPTTLARGHRQHCRHCGHEAIRPVRRMLADPAHCDRCNP</sequence>
<feature type="domain" description="DUF6671" evidence="1">
    <location>
        <begin position="80"/>
        <end position="288"/>
    </location>
</feature>
<gene>
    <name evidence="2" type="ORF">EDC34_107117</name>
</gene>
<dbReference type="Proteomes" id="UP000295414">
    <property type="component" value="Unassembled WGS sequence"/>
</dbReference>